<dbReference type="InterPro" id="IPR000873">
    <property type="entry name" value="AMP-dep_synth/lig_dom"/>
</dbReference>
<dbReference type="RefSeq" id="WP_245866041.1">
    <property type="nucleotide sequence ID" value="NZ_FZOW01000015.1"/>
</dbReference>
<evidence type="ECO:0000313" key="3">
    <source>
        <dbReference type="EMBL" id="SNT36698.1"/>
    </source>
</evidence>
<dbReference type="InterPro" id="IPR042099">
    <property type="entry name" value="ANL_N_sf"/>
</dbReference>
<evidence type="ECO:0000259" key="2">
    <source>
        <dbReference type="Pfam" id="PF13193"/>
    </source>
</evidence>
<dbReference type="AlphaFoldDB" id="A0A239M3H2"/>
<proteinExistence type="predicted"/>
<name>A0A239M3H2_9NOCA</name>
<feature type="domain" description="AMP-binding enzyme C-terminal" evidence="2">
    <location>
        <begin position="408"/>
        <end position="483"/>
    </location>
</feature>
<sequence length="489" mass="52208">MNVAMLLSMAAASWPDETAIVEHSNRIRRATYGELGSMAGGGARLAVEAESDAILFIGVNGVALPVALFAAARAGIPFVPLNYRLADDKLAELVGSFERPIVIADKPGRVTTAGAVYGPNEWLDAAATTAPLEDRDMDAEAIAVLLYTSGTTAAPKAAVLRNRHLVSYILGTVEFGAGGPSQASLVSVPPYHIAAVANLLSNLYAGRRLVYLDRFDPEVWLDMADSEGVTHSMVVPTMLARICDYLTEHEQKSPPVLAISYGGARMPVTVLAQALDAFPNTGFVNAYGLTETASTIALLGPDEHREAFASGDPAVRARLGSVGRPVPGVTIGVFDEDGNQCEANIRGELRVRGPQVSGEYLGKGSLLSDDGWFHTRDQAYVDGGGYVFIEGRMDDTIIRGGENIAPAEIEESIVAHEFVSDAGVVGVADDDWGQRIAAHVVLYPGKTLSVDDVRAWVRSKLRSSKTPDDVIFHDELPRTDTGKLLRRLL</sequence>
<dbReference type="GO" id="GO:0031956">
    <property type="term" value="F:medium-chain fatty acid-CoA ligase activity"/>
    <property type="evidence" value="ECO:0007669"/>
    <property type="project" value="TreeGrafter"/>
</dbReference>
<accession>A0A239M3H2</accession>
<reference evidence="4" key="1">
    <citation type="submission" date="2017-06" db="EMBL/GenBank/DDBJ databases">
        <authorList>
            <person name="Varghese N."/>
            <person name="Submissions S."/>
        </authorList>
    </citation>
    <scope>NUCLEOTIDE SEQUENCE [LARGE SCALE GENOMIC DNA]</scope>
    <source>
        <strain evidence="4">JCM 23211</strain>
    </source>
</reference>
<dbReference type="Proteomes" id="UP000198327">
    <property type="component" value="Unassembled WGS sequence"/>
</dbReference>
<dbReference type="Pfam" id="PF13193">
    <property type="entry name" value="AMP-binding_C"/>
    <property type="match status" value="1"/>
</dbReference>
<dbReference type="EMBL" id="FZOW01000015">
    <property type="protein sequence ID" value="SNT36698.1"/>
    <property type="molecule type" value="Genomic_DNA"/>
</dbReference>
<dbReference type="Gene3D" id="3.40.50.12780">
    <property type="entry name" value="N-terminal domain of ligase-like"/>
    <property type="match status" value="1"/>
</dbReference>
<keyword evidence="4" id="KW-1185">Reference proteome</keyword>
<dbReference type="SUPFAM" id="SSF56801">
    <property type="entry name" value="Acetyl-CoA synthetase-like"/>
    <property type="match status" value="1"/>
</dbReference>
<gene>
    <name evidence="3" type="ORF">SAMN05421642_115108</name>
</gene>
<organism evidence="3 4">
    <name type="scientific">Rhodococcoides kyotonense</name>
    <dbReference type="NCBI Taxonomy" id="398843"/>
    <lineage>
        <taxon>Bacteria</taxon>
        <taxon>Bacillati</taxon>
        <taxon>Actinomycetota</taxon>
        <taxon>Actinomycetes</taxon>
        <taxon>Mycobacteriales</taxon>
        <taxon>Nocardiaceae</taxon>
        <taxon>Rhodococcoides</taxon>
    </lineage>
</organism>
<dbReference type="PANTHER" id="PTHR43201">
    <property type="entry name" value="ACYL-COA SYNTHETASE"/>
    <property type="match status" value="1"/>
</dbReference>
<dbReference type="Gene3D" id="3.30.300.30">
    <property type="match status" value="1"/>
</dbReference>
<feature type="domain" description="AMP-dependent synthetase/ligase" evidence="1">
    <location>
        <begin position="10"/>
        <end position="361"/>
    </location>
</feature>
<dbReference type="CDD" id="cd04433">
    <property type="entry name" value="AFD_class_I"/>
    <property type="match status" value="1"/>
</dbReference>
<dbReference type="GO" id="GO:0006631">
    <property type="term" value="P:fatty acid metabolic process"/>
    <property type="evidence" value="ECO:0007669"/>
    <property type="project" value="TreeGrafter"/>
</dbReference>
<evidence type="ECO:0000313" key="4">
    <source>
        <dbReference type="Proteomes" id="UP000198327"/>
    </source>
</evidence>
<keyword evidence="3" id="KW-0436">Ligase</keyword>
<evidence type="ECO:0000259" key="1">
    <source>
        <dbReference type="Pfam" id="PF00501"/>
    </source>
</evidence>
<dbReference type="InterPro" id="IPR025110">
    <property type="entry name" value="AMP-bd_C"/>
</dbReference>
<dbReference type="InterPro" id="IPR045851">
    <property type="entry name" value="AMP-bd_C_sf"/>
</dbReference>
<dbReference type="Pfam" id="PF00501">
    <property type="entry name" value="AMP-binding"/>
    <property type="match status" value="1"/>
</dbReference>
<protein>
    <submittedName>
        <fullName evidence="3">Acyl-CoA synthetase (AMP-forming)/AMP-acid ligase II</fullName>
    </submittedName>
</protein>
<dbReference type="PANTHER" id="PTHR43201:SF32">
    <property type="entry name" value="2-SUCCINYLBENZOATE--COA LIGASE, CHLOROPLASTIC_PEROXISOMAL"/>
    <property type="match status" value="1"/>
</dbReference>